<protein>
    <recommendedName>
        <fullName evidence="3">HipA-like C-terminal domain-containing protein</fullName>
    </recommendedName>
</protein>
<organism evidence="1 2">
    <name type="scientific">Ureibacillus thermophilus</name>
    <dbReference type="NCBI Taxonomy" id="367743"/>
    <lineage>
        <taxon>Bacteria</taxon>
        <taxon>Bacillati</taxon>
        <taxon>Bacillota</taxon>
        <taxon>Bacilli</taxon>
        <taxon>Bacillales</taxon>
        <taxon>Caryophanaceae</taxon>
        <taxon>Ureibacillus</taxon>
    </lineage>
</organism>
<reference evidence="1 2" key="1">
    <citation type="submission" date="2019-02" db="EMBL/GenBank/DDBJ databases">
        <title>Ureibacillus thermophilus.</title>
        <authorList>
            <person name="Sunny J.S."/>
            <person name="Natarajan A."/>
            <person name="Saleena L.M."/>
        </authorList>
    </citation>
    <scope>NUCLEOTIDE SEQUENCE [LARGE SCALE GENOMIC DNA]</scope>
    <source>
        <strain evidence="1 2">LM102</strain>
    </source>
</reference>
<dbReference type="Gene3D" id="1.10.1070.20">
    <property type="match status" value="1"/>
</dbReference>
<gene>
    <name evidence="1" type="ORF">DKZ56_07830</name>
</gene>
<sequence length="175" mass="20430">MTVTEDITEFIAAEIGRLLNLSMMDVEIVTRNGKRGCLLKNFIPKGVMNEEGGVLLRNLSGYDSLLNSKLSSYDLIQYGFDFIKKLKFWEQIKPNFIEMNFFDILIGNQDRHPFNWMVLFKSMDDIEFSTIYDNGASLGFRFDDVMLKEYIENKTKLEKYMRNSKVKAGLFEKNK</sequence>
<evidence type="ECO:0008006" key="3">
    <source>
        <dbReference type="Google" id="ProtNLM"/>
    </source>
</evidence>
<dbReference type="Proteomes" id="UP000291151">
    <property type="component" value="Chromosome"/>
</dbReference>
<proteinExistence type="predicted"/>
<dbReference type="EMBL" id="CP036528">
    <property type="protein sequence ID" value="QBK25779.1"/>
    <property type="molecule type" value="Genomic_DNA"/>
</dbReference>
<dbReference type="RefSeq" id="WP_208649476.1">
    <property type="nucleotide sequence ID" value="NZ_CP036528.1"/>
</dbReference>
<dbReference type="KEGG" id="uth:DKZ56_07830"/>
<dbReference type="AlphaFoldDB" id="A0A4P6UR92"/>
<evidence type="ECO:0000313" key="2">
    <source>
        <dbReference type="Proteomes" id="UP000291151"/>
    </source>
</evidence>
<accession>A0A4P6UR92</accession>
<name>A0A4P6UR92_9BACL</name>
<evidence type="ECO:0000313" key="1">
    <source>
        <dbReference type="EMBL" id="QBK25779.1"/>
    </source>
</evidence>
<keyword evidence="2" id="KW-1185">Reference proteome</keyword>